<evidence type="ECO:0000313" key="11">
    <source>
        <dbReference type="EMBL" id="TQM28946.1"/>
    </source>
</evidence>
<dbReference type="InterPro" id="IPR020845">
    <property type="entry name" value="AMP-binding_CS"/>
</dbReference>
<evidence type="ECO:0000256" key="8">
    <source>
        <dbReference type="ARBA" id="ARBA00033440"/>
    </source>
</evidence>
<dbReference type="CDD" id="cd19535">
    <property type="entry name" value="Cyc_NRPS"/>
    <property type="match status" value="1"/>
</dbReference>
<dbReference type="SUPFAM" id="SSF56801">
    <property type="entry name" value="Acetyl-CoA synthetase-like"/>
    <property type="match status" value="1"/>
</dbReference>
<dbReference type="GO" id="GO:0000036">
    <property type="term" value="F:acyl carrier activity"/>
    <property type="evidence" value="ECO:0007669"/>
    <property type="project" value="TreeGrafter"/>
</dbReference>
<evidence type="ECO:0000256" key="9">
    <source>
        <dbReference type="SAM" id="MobiDB-lite"/>
    </source>
</evidence>
<dbReference type="Gene3D" id="3.30.300.30">
    <property type="match status" value="1"/>
</dbReference>
<dbReference type="Gene3D" id="3.30.559.30">
    <property type="entry name" value="Nonribosomal peptide synthetase, condensation domain"/>
    <property type="match status" value="1"/>
</dbReference>
<dbReference type="PROSITE" id="PS00012">
    <property type="entry name" value="PHOSPHOPANTETHEINE"/>
    <property type="match status" value="1"/>
</dbReference>
<dbReference type="SUPFAM" id="SSF47336">
    <property type="entry name" value="ACP-like"/>
    <property type="match status" value="2"/>
</dbReference>
<dbReference type="FunFam" id="3.30.559.30:FF:000006">
    <property type="entry name" value="Yersiniabactin polyketide/non-ribosomal peptide synthetase"/>
    <property type="match status" value="1"/>
</dbReference>
<dbReference type="InterPro" id="IPR057737">
    <property type="entry name" value="Condensation_MtbB-like"/>
</dbReference>
<organism evidence="11 12">
    <name type="scientific">Nocardia bhagyanarayanae</name>
    <dbReference type="NCBI Taxonomy" id="1215925"/>
    <lineage>
        <taxon>Bacteria</taxon>
        <taxon>Bacillati</taxon>
        <taxon>Actinomycetota</taxon>
        <taxon>Actinomycetes</taxon>
        <taxon>Mycobacteriales</taxon>
        <taxon>Nocardiaceae</taxon>
        <taxon>Nocardia</taxon>
    </lineage>
</organism>
<evidence type="ECO:0000256" key="6">
    <source>
        <dbReference type="ARBA" id="ARBA00022553"/>
    </source>
</evidence>
<accession>A0A543F543</accession>
<dbReference type="FunFam" id="3.40.50.12780:FF:000012">
    <property type="entry name" value="Non-ribosomal peptide synthetase"/>
    <property type="match status" value="1"/>
</dbReference>
<feature type="compositionally biased region" description="Low complexity" evidence="9">
    <location>
        <begin position="94"/>
        <end position="116"/>
    </location>
</feature>
<evidence type="ECO:0000259" key="10">
    <source>
        <dbReference type="PROSITE" id="PS50075"/>
    </source>
</evidence>
<dbReference type="SUPFAM" id="SSF52777">
    <property type="entry name" value="CoA-dependent acyltransferases"/>
    <property type="match status" value="2"/>
</dbReference>
<comment type="caution">
    <text evidence="11">The sequence shown here is derived from an EMBL/GenBank/DDBJ whole genome shotgun (WGS) entry which is preliminary data.</text>
</comment>
<dbReference type="InterPro" id="IPR006162">
    <property type="entry name" value="Ppantetheine_attach_site"/>
</dbReference>
<protein>
    <recommendedName>
        <fullName evidence="4">Phenyloxazoline synthase MbtB</fullName>
    </recommendedName>
    <alternativeName>
        <fullName evidence="8">Mycobactin synthetase protein B</fullName>
    </alternativeName>
</protein>
<feature type="domain" description="Carrier" evidence="10">
    <location>
        <begin position="1087"/>
        <end position="1163"/>
    </location>
</feature>
<dbReference type="FunFam" id="3.30.559.10:FF:000023">
    <property type="entry name" value="Non-ribosomal peptide synthetase"/>
    <property type="match status" value="1"/>
</dbReference>
<dbReference type="Pfam" id="PF00550">
    <property type="entry name" value="PP-binding"/>
    <property type="match status" value="2"/>
</dbReference>
<dbReference type="PROSITE" id="PS00455">
    <property type="entry name" value="AMP_BINDING"/>
    <property type="match status" value="1"/>
</dbReference>
<dbReference type="Gene3D" id="3.40.50.1820">
    <property type="entry name" value="alpha/beta hydrolase"/>
    <property type="match status" value="1"/>
</dbReference>
<dbReference type="InterPro" id="IPR042099">
    <property type="entry name" value="ANL_N_sf"/>
</dbReference>
<dbReference type="PROSITE" id="PS50075">
    <property type="entry name" value="CARRIER"/>
    <property type="match status" value="2"/>
</dbReference>
<dbReference type="Pfam" id="PF00501">
    <property type="entry name" value="AMP-binding"/>
    <property type="match status" value="1"/>
</dbReference>
<sequence length="1194" mass="127393">MQPAQRPGDGAGNAAHAVIGRDEIRAAIAGQLGIDIDAIADEDDLIQLGLDSIRTMKLAGGWRKRGADVNFAQLAATPTVAEWSRLLGADAVPAEAAEPEAATAESATALAESGTAPTESATAPVESAGAGDESEPFPLATMQHAYWIGRSDEQDLGGVAAHLYVEFDGAAVDPERLERAVADLVAAHPMLRTRVLPDGTQQTMPAPGRPVFSVVDLRAESAEAAAAELERLRDDKTHQRLDIEAGQVLDVTLSLLADDRTRLHLDVDMLAGDAMSYRVLISDLAELYHGGSLPAETYSYRRYRTERQIDAAARERDKQWWQERLPRLPGSPELPTIPVSERADPHRTVRYNHWLEPEAKQRLLDAAHARGITPAMALAAVFAETIGGWSAQSRFLLNVPLFHREPVHPGIDRVIGDFTSSIMLEVDVSADMTVADRARALQRSMHESGAHTAYSGLEVLRDLGRHRGEPVLAPIVYTSALNLGELFADSATETFGEPVWIISQGPQVLLDAQVTEVRGGLLLNWDVRESAFPEGVIDAMFTSYTDAIARLGAGEAGWNAEAAVRLPLAQATVRAQVNATDGPVTGRALHEGFFQHAAATPDAPAVLWQTDGVDGGWSYGELAAQALAVAGALRDQGVRQGDTVAVQLPKGPDQILAVLGVLAAGATYVPIGFDQPVGRRAEILRTGEVVAALTVDGADMGRPEIACLPIAQARQHPNPLAAPVIPDTSAIAYVLFTSGSTGVPKGVDLPHSGPMNTIDAVNEWFEVGPGDRVLGLSALEFDASVYDIFGMFSVGGSVVALNPRQREEATTWVELLRHFGVTILNCVPSMLDMILEIGGDELGDSLRAVTLGGDWVGADLARRLAAQVPGCRFSGLGGATETSIHNTICEVSDPPAHWTTVPFGVPLRNVRCRVVNSAGRDCPDWVPGEFWVGGANVAAGYRNDPERTAERFVTHDDIRWYRTGDMARYWPDGTIEFLGRADHQVQIRGYRVELGEVESALRAAPGVRHAVAAVVGTGAPKLVAAVAGFPGSTVDLVGVISDLLPGYMIPTRIELLDDMPLTDNGKLDRRAVVALLEPSAQDTADLAPRTPLESALAAIVAEVLGVPRLGVHDDFFGLGGDSVLATTAIARVREWLDAEHALVADILVGRTVAGLAERLLAKEAEAGTPDRLDEVAKLYLEVAAMTDEEILAQA</sequence>
<feature type="domain" description="Carrier" evidence="10">
    <location>
        <begin position="15"/>
        <end position="91"/>
    </location>
</feature>
<dbReference type="OrthoDB" id="2472181at2"/>
<dbReference type="PANTHER" id="PTHR45527:SF10">
    <property type="entry name" value="PYOCHELIN SYNTHASE PCHF"/>
    <property type="match status" value="1"/>
</dbReference>
<dbReference type="GO" id="GO:0043041">
    <property type="term" value="P:amino acid activation for nonribosomal peptide biosynthetic process"/>
    <property type="evidence" value="ECO:0007669"/>
    <property type="project" value="TreeGrafter"/>
</dbReference>
<feature type="region of interest" description="Disordered" evidence="9">
    <location>
        <begin position="94"/>
        <end position="136"/>
    </location>
</feature>
<dbReference type="InterPro" id="IPR023213">
    <property type="entry name" value="CAT-like_dom_sf"/>
</dbReference>
<dbReference type="FunFam" id="1.10.1200.10:FF:000016">
    <property type="entry name" value="Non-ribosomal peptide synthase"/>
    <property type="match status" value="1"/>
</dbReference>
<proteinExistence type="inferred from homology"/>
<dbReference type="InterPro" id="IPR010071">
    <property type="entry name" value="AA_adenyl_dom"/>
</dbReference>
<dbReference type="NCBIfam" id="TIGR01733">
    <property type="entry name" value="AA-adenyl-dom"/>
    <property type="match status" value="1"/>
</dbReference>
<dbReference type="InterPro" id="IPR000873">
    <property type="entry name" value="AMP-dep_synth/lig_dom"/>
</dbReference>
<dbReference type="Gene3D" id="1.10.1200.10">
    <property type="entry name" value="ACP-like"/>
    <property type="match status" value="1"/>
</dbReference>
<dbReference type="GO" id="GO:0031177">
    <property type="term" value="F:phosphopantetheine binding"/>
    <property type="evidence" value="ECO:0007669"/>
    <property type="project" value="TreeGrafter"/>
</dbReference>
<dbReference type="Gene3D" id="3.30.559.10">
    <property type="entry name" value="Chloramphenicol acetyltransferase-like domain"/>
    <property type="match status" value="1"/>
</dbReference>
<dbReference type="Gene3D" id="3.40.50.12780">
    <property type="entry name" value="N-terminal domain of ligase-like"/>
    <property type="match status" value="1"/>
</dbReference>
<dbReference type="PANTHER" id="PTHR45527">
    <property type="entry name" value="NONRIBOSOMAL PEPTIDE SYNTHETASE"/>
    <property type="match status" value="1"/>
</dbReference>
<keyword evidence="6" id="KW-0597">Phosphoprotein</keyword>
<dbReference type="GO" id="GO:0005737">
    <property type="term" value="C:cytoplasm"/>
    <property type="evidence" value="ECO:0007669"/>
    <property type="project" value="TreeGrafter"/>
</dbReference>
<evidence type="ECO:0000256" key="4">
    <source>
        <dbReference type="ARBA" id="ARBA00016743"/>
    </source>
</evidence>
<evidence type="ECO:0000256" key="2">
    <source>
        <dbReference type="ARBA" id="ARBA00005102"/>
    </source>
</evidence>
<dbReference type="AlphaFoldDB" id="A0A543F543"/>
<name>A0A543F543_9NOCA</name>
<gene>
    <name evidence="11" type="ORF">FB390_0526</name>
</gene>
<dbReference type="GO" id="GO:0016874">
    <property type="term" value="F:ligase activity"/>
    <property type="evidence" value="ECO:0007669"/>
    <property type="project" value="UniProtKB-KW"/>
</dbReference>
<keyword evidence="12" id="KW-1185">Reference proteome</keyword>
<dbReference type="InterPro" id="IPR029058">
    <property type="entry name" value="AB_hydrolase_fold"/>
</dbReference>
<evidence type="ECO:0000256" key="7">
    <source>
        <dbReference type="ARBA" id="ARBA00022598"/>
    </source>
</evidence>
<reference evidence="11 12" key="1">
    <citation type="submission" date="2019-06" db="EMBL/GenBank/DDBJ databases">
        <title>Sequencing the genomes of 1000 actinobacteria strains.</title>
        <authorList>
            <person name="Klenk H.-P."/>
        </authorList>
    </citation>
    <scope>NUCLEOTIDE SEQUENCE [LARGE SCALE GENOMIC DNA]</scope>
    <source>
        <strain evidence="11 12">DSM 103495</strain>
    </source>
</reference>
<dbReference type="InterPro" id="IPR009081">
    <property type="entry name" value="PP-bd_ACP"/>
</dbReference>
<dbReference type="Proteomes" id="UP000316331">
    <property type="component" value="Unassembled WGS sequence"/>
</dbReference>
<evidence type="ECO:0000256" key="1">
    <source>
        <dbReference type="ARBA" id="ARBA00001957"/>
    </source>
</evidence>
<dbReference type="GO" id="GO:0044550">
    <property type="term" value="P:secondary metabolite biosynthetic process"/>
    <property type="evidence" value="ECO:0007669"/>
    <property type="project" value="TreeGrafter"/>
</dbReference>
<dbReference type="Pfam" id="PF00668">
    <property type="entry name" value="Condensation"/>
    <property type="match status" value="1"/>
</dbReference>
<keyword evidence="5" id="KW-0596">Phosphopantetheine</keyword>
<dbReference type="InterPro" id="IPR036736">
    <property type="entry name" value="ACP-like_sf"/>
</dbReference>
<dbReference type="UniPathway" id="UPA00011"/>
<keyword evidence="7" id="KW-0436">Ligase</keyword>
<comment type="cofactor">
    <cofactor evidence="1">
        <name>pantetheine 4'-phosphate</name>
        <dbReference type="ChEBI" id="CHEBI:47942"/>
    </cofactor>
</comment>
<dbReference type="InterPro" id="IPR045851">
    <property type="entry name" value="AMP-bd_C_sf"/>
</dbReference>
<evidence type="ECO:0000256" key="5">
    <source>
        <dbReference type="ARBA" id="ARBA00022450"/>
    </source>
</evidence>
<evidence type="ECO:0000313" key="12">
    <source>
        <dbReference type="Proteomes" id="UP000316331"/>
    </source>
</evidence>
<comment type="pathway">
    <text evidence="2">Siderophore biosynthesis; mycobactin biosynthesis.</text>
</comment>
<evidence type="ECO:0000256" key="3">
    <source>
        <dbReference type="ARBA" id="ARBA00007380"/>
    </source>
</evidence>
<comment type="similarity">
    <text evidence="3">Belongs to the ATP-dependent AMP-binding enzyme family. MbtB subfamily.</text>
</comment>
<dbReference type="RefSeq" id="WP_141807506.1">
    <property type="nucleotide sequence ID" value="NZ_VFPG01000001.1"/>
</dbReference>
<dbReference type="InterPro" id="IPR001242">
    <property type="entry name" value="Condensation_dom"/>
</dbReference>
<dbReference type="EMBL" id="VFPG01000001">
    <property type="protein sequence ID" value="TQM28946.1"/>
    <property type="molecule type" value="Genomic_DNA"/>
</dbReference>